<dbReference type="EMBL" id="KQ234755">
    <property type="protein sequence ID" value="KMZ88723.1"/>
    <property type="molecule type" value="Genomic_DNA"/>
</dbReference>
<accession>A0A0J9VNH0</accession>
<organism evidence="1 2">
    <name type="scientific">Plasmodium vivax (strain Brazil I)</name>
    <dbReference type="NCBI Taxonomy" id="1033975"/>
    <lineage>
        <taxon>Eukaryota</taxon>
        <taxon>Sar</taxon>
        <taxon>Alveolata</taxon>
        <taxon>Apicomplexa</taxon>
        <taxon>Aconoidasida</taxon>
        <taxon>Haemosporida</taxon>
        <taxon>Plasmodiidae</taxon>
        <taxon>Plasmodium</taxon>
        <taxon>Plasmodium (Plasmodium)</taxon>
    </lineage>
</organism>
<dbReference type="OrthoDB" id="386822at2759"/>
<sequence>MTLNKHKIQYSNLNHKNLGMKKYGKEYKRSFSKACEYLSYWIYDKIPKNCEKVDDFYTLLDKVKLDFIPAGESCNIQKFRISKENFLAMKTLFFHSEALYYIKNEYTGINKYEKDKYNKFLSEAYKVYKIIMCNSDFQAKENYNNELTKFKTNFNNVIAFLKVKEISISQNEIPLDDKLICHPESRPTSTGVLEAGSKISQLEKSVASRGTDMVDTVINGDTSLPDTPIKAGTVGATLAGSSLFLLMMYKVKKHIFNKYYHFVITCILNNHKKILIQNNYILKCSYFFYR</sequence>
<evidence type="ECO:0000313" key="2">
    <source>
        <dbReference type="Proteomes" id="UP000053327"/>
    </source>
</evidence>
<gene>
    <name evidence="1" type="ORF">PVBG_05669</name>
</gene>
<evidence type="ECO:0008006" key="3">
    <source>
        <dbReference type="Google" id="ProtNLM"/>
    </source>
</evidence>
<dbReference type="AlphaFoldDB" id="A0A0J9VNH0"/>
<dbReference type="Proteomes" id="UP000053327">
    <property type="component" value="Unassembled WGS sequence"/>
</dbReference>
<name>A0A0J9VNH0_PLAV1</name>
<evidence type="ECO:0000313" key="1">
    <source>
        <dbReference type="EMBL" id="KMZ88723.1"/>
    </source>
</evidence>
<reference evidence="1 2" key="1">
    <citation type="submission" date="2011-08" db="EMBL/GenBank/DDBJ databases">
        <title>The Genome Sequence of Plasmodium vivax Brazil I.</title>
        <authorList>
            <consortium name="The Broad Institute Genome Sequencing Platform"/>
            <consortium name="The Broad Institute Genome Sequencing Center for Infectious Disease"/>
            <person name="Neafsey D."/>
            <person name="Carlton J."/>
            <person name="Barnwell J."/>
            <person name="Collins W."/>
            <person name="Escalante A."/>
            <person name="Mullikin J."/>
            <person name="Saul A."/>
            <person name="Guigo R."/>
            <person name="Camara F."/>
            <person name="Young S.K."/>
            <person name="Zeng Q."/>
            <person name="Gargeya S."/>
            <person name="Fitzgerald M."/>
            <person name="Haas B."/>
            <person name="Abouelleil A."/>
            <person name="Alvarado L."/>
            <person name="Arachchi H.M."/>
            <person name="Berlin A."/>
            <person name="Brown A."/>
            <person name="Chapman S.B."/>
            <person name="Chen Z."/>
            <person name="Dunbar C."/>
            <person name="Freedman E."/>
            <person name="Gearin G."/>
            <person name="Gellesch M."/>
            <person name="Goldberg J."/>
            <person name="Griggs A."/>
            <person name="Gujja S."/>
            <person name="Heiman D."/>
            <person name="Howarth C."/>
            <person name="Larson L."/>
            <person name="Lui A."/>
            <person name="MacDonald P.J.P."/>
            <person name="Montmayeur A."/>
            <person name="Murphy C."/>
            <person name="Neiman D."/>
            <person name="Pearson M."/>
            <person name="Priest M."/>
            <person name="Roberts A."/>
            <person name="Saif S."/>
            <person name="Shea T."/>
            <person name="Shenoy N."/>
            <person name="Sisk P."/>
            <person name="Stolte C."/>
            <person name="Sykes S."/>
            <person name="Wortman J."/>
            <person name="Nusbaum C."/>
            <person name="Birren B."/>
        </authorList>
    </citation>
    <scope>NUCLEOTIDE SEQUENCE [LARGE SCALE GENOMIC DNA]</scope>
    <source>
        <strain evidence="1 2">Brazil I</strain>
    </source>
</reference>
<proteinExistence type="predicted"/>
<protein>
    <recommendedName>
        <fullName evidence="3">Variable surface protein</fullName>
    </recommendedName>
</protein>